<evidence type="ECO:0000313" key="2">
    <source>
        <dbReference type="EMBL" id="KAJ1141942.1"/>
    </source>
</evidence>
<proteinExistence type="predicted"/>
<sequence length="103" mass="10706">MPGAGCLATDTPALDASAGGRPAECACQCAEPREELAFAGHLSIYMPYLADPGDMLPYLGLLWRDGLDRERAASPCRGLPMRPDEVLGSPGLGEGSFGRGNGI</sequence>
<evidence type="ECO:0000256" key="1">
    <source>
        <dbReference type="SAM" id="MobiDB-lite"/>
    </source>
</evidence>
<accession>A0AAV7QN14</accession>
<dbReference type="Proteomes" id="UP001066276">
    <property type="component" value="Chromosome 6"/>
</dbReference>
<organism evidence="2 3">
    <name type="scientific">Pleurodeles waltl</name>
    <name type="common">Iberian ribbed newt</name>
    <dbReference type="NCBI Taxonomy" id="8319"/>
    <lineage>
        <taxon>Eukaryota</taxon>
        <taxon>Metazoa</taxon>
        <taxon>Chordata</taxon>
        <taxon>Craniata</taxon>
        <taxon>Vertebrata</taxon>
        <taxon>Euteleostomi</taxon>
        <taxon>Amphibia</taxon>
        <taxon>Batrachia</taxon>
        <taxon>Caudata</taxon>
        <taxon>Salamandroidea</taxon>
        <taxon>Salamandridae</taxon>
        <taxon>Pleurodelinae</taxon>
        <taxon>Pleurodeles</taxon>
    </lineage>
</organism>
<evidence type="ECO:0000313" key="3">
    <source>
        <dbReference type="Proteomes" id="UP001066276"/>
    </source>
</evidence>
<feature type="compositionally biased region" description="Gly residues" evidence="1">
    <location>
        <begin position="90"/>
        <end position="103"/>
    </location>
</feature>
<feature type="region of interest" description="Disordered" evidence="1">
    <location>
        <begin position="74"/>
        <end position="103"/>
    </location>
</feature>
<dbReference type="EMBL" id="JANPWB010000010">
    <property type="protein sequence ID" value="KAJ1141942.1"/>
    <property type="molecule type" value="Genomic_DNA"/>
</dbReference>
<gene>
    <name evidence="2" type="ORF">NDU88_008270</name>
</gene>
<feature type="region of interest" description="Disordered" evidence="1">
    <location>
        <begin position="1"/>
        <end position="20"/>
    </location>
</feature>
<dbReference type="AlphaFoldDB" id="A0AAV7QN14"/>
<keyword evidence="3" id="KW-1185">Reference proteome</keyword>
<reference evidence="2" key="1">
    <citation type="journal article" date="2022" name="bioRxiv">
        <title>Sequencing and chromosome-scale assembly of the giantPleurodeles waltlgenome.</title>
        <authorList>
            <person name="Brown T."/>
            <person name="Elewa A."/>
            <person name="Iarovenko S."/>
            <person name="Subramanian E."/>
            <person name="Araus A.J."/>
            <person name="Petzold A."/>
            <person name="Susuki M."/>
            <person name="Suzuki K.-i.T."/>
            <person name="Hayashi T."/>
            <person name="Toyoda A."/>
            <person name="Oliveira C."/>
            <person name="Osipova E."/>
            <person name="Leigh N.D."/>
            <person name="Simon A."/>
            <person name="Yun M.H."/>
        </authorList>
    </citation>
    <scope>NUCLEOTIDE SEQUENCE</scope>
    <source>
        <strain evidence="2">20211129_DDA</strain>
        <tissue evidence="2">Liver</tissue>
    </source>
</reference>
<protein>
    <submittedName>
        <fullName evidence="2">Uncharacterized protein</fullName>
    </submittedName>
</protein>
<comment type="caution">
    <text evidence="2">The sequence shown here is derived from an EMBL/GenBank/DDBJ whole genome shotgun (WGS) entry which is preliminary data.</text>
</comment>
<name>A0AAV7QN14_PLEWA</name>